<name>A0A1M5K8Q6_9HYPH</name>
<dbReference type="RefSeq" id="WP_073057571.1">
    <property type="nucleotide sequence ID" value="NZ_FQUP01000005.1"/>
</dbReference>
<dbReference type="PANTHER" id="PTHR30204:SF15">
    <property type="entry name" value="BLL5018 PROTEIN"/>
    <property type="match status" value="1"/>
</dbReference>
<dbReference type="Proteomes" id="UP000184485">
    <property type="component" value="Unassembled WGS sequence"/>
</dbReference>
<dbReference type="GO" id="GO:0003677">
    <property type="term" value="F:DNA binding"/>
    <property type="evidence" value="ECO:0007669"/>
    <property type="project" value="UniProtKB-KW"/>
</dbReference>
<organism evidence="4 5">
    <name type="scientific">Kaistia soli DSM 19436</name>
    <dbReference type="NCBI Taxonomy" id="1122133"/>
    <lineage>
        <taxon>Bacteria</taxon>
        <taxon>Pseudomonadati</taxon>
        <taxon>Pseudomonadota</taxon>
        <taxon>Alphaproteobacteria</taxon>
        <taxon>Hyphomicrobiales</taxon>
        <taxon>Kaistiaceae</taxon>
        <taxon>Kaistia</taxon>
    </lineage>
</organism>
<keyword evidence="1" id="KW-0238">DNA-binding</keyword>
<feature type="compositionally biased region" description="Basic and acidic residues" evidence="2">
    <location>
        <begin position="135"/>
        <end position="149"/>
    </location>
</feature>
<feature type="domain" description="HTH merR-type" evidence="3">
    <location>
        <begin position="10"/>
        <end position="78"/>
    </location>
</feature>
<sequence length="279" mass="30512">MSKGPDAFRTISEVAEELDLPQHVLRFWETRFSQIRPMKRGGGRRYYRPDDVDLLRGIRKLLYGEGYTIKGVQRILKEQGARQVVLAGQGGALDPAPPGHRFEPEFEGDVPEGILVDEGREARGAAPYVDPGAGQRREPLFGGRREPVLTDRPSPSFGRSDLHASPQRSEPDFTTAPASRIPAAPPDEPDEAEVYLPPQAVHPAPPPPPSPTYEKPAAARNHAFEGPAIRSFAPPTEDDDGLPSGHPTSPPSLSGDDIDRLQAALVELLECKRILDHAR</sequence>
<protein>
    <submittedName>
        <fullName evidence="4">MerR HTH family regulatory protein</fullName>
    </submittedName>
</protein>
<evidence type="ECO:0000313" key="4">
    <source>
        <dbReference type="EMBL" id="SHG48970.1"/>
    </source>
</evidence>
<dbReference type="InterPro" id="IPR000551">
    <property type="entry name" value="MerR-type_HTH_dom"/>
</dbReference>
<dbReference type="EMBL" id="FQUP01000005">
    <property type="protein sequence ID" value="SHG48970.1"/>
    <property type="molecule type" value="Genomic_DNA"/>
</dbReference>
<dbReference type="AlphaFoldDB" id="A0A1M5K8Q6"/>
<keyword evidence="5" id="KW-1185">Reference proteome</keyword>
<feature type="region of interest" description="Disordered" evidence="2">
    <location>
        <begin position="124"/>
        <end position="258"/>
    </location>
</feature>
<gene>
    <name evidence="4" type="ORF">SAMN02745157_4316</name>
</gene>
<accession>A0A1M5K8Q6</accession>
<dbReference type="Pfam" id="PF13411">
    <property type="entry name" value="MerR_1"/>
    <property type="match status" value="1"/>
</dbReference>
<dbReference type="STRING" id="1122133.SAMN02745157_4316"/>
<dbReference type="PROSITE" id="PS50937">
    <property type="entry name" value="HTH_MERR_2"/>
    <property type="match status" value="1"/>
</dbReference>
<dbReference type="SUPFAM" id="SSF46955">
    <property type="entry name" value="Putative DNA-binding domain"/>
    <property type="match status" value="1"/>
</dbReference>
<dbReference type="InterPro" id="IPR009061">
    <property type="entry name" value="DNA-bd_dom_put_sf"/>
</dbReference>
<evidence type="ECO:0000256" key="2">
    <source>
        <dbReference type="SAM" id="MobiDB-lite"/>
    </source>
</evidence>
<dbReference type="InterPro" id="IPR047057">
    <property type="entry name" value="MerR_fam"/>
</dbReference>
<evidence type="ECO:0000313" key="5">
    <source>
        <dbReference type="Proteomes" id="UP000184485"/>
    </source>
</evidence>
<evidence type="ECO:0000259" key="3">
    <source>
        <dbReference type="PROSITE" id="PS50937"/>
    </source>
</evidence>
<dbReference type="OrthoDB" id="9810140at2"/>
<evidence type="ECO:0000256" key="1">
    <source>
        <dbReference type="ARBA" id="ARBA00023125"/>
    </source>
</evidence>
<dbReference type="Gene3D" id="1.10.1660.10">
    <property type="match status" value="1"/>
</dbReference>
<dbReference type="GO" id="GO:0003700">
    <property type="term" value="F:DNA-binding transcription factor activity"/>
    <property type="evidence" value="ECO:0007669"/>
    <property type="project" value="InterPro"/>
</dbReference>
<dbReference type="PANTHER" id="PTHR30204">
    <property type="entry name" value="REDOX-CYCLING DRUG-SENSING TRANSCRIPTIONAL ACTIVATOR SOXR"/>
    <property type="match status" value="1"/>
</dbReference>
<proteinExistence type="predicted"/>
<dbReference type="CDD" id="cd04765">
    <property type="entry name" value="HTH_MlrA-like_sg2"/>
    <property type="match status" value="1"/>
</dbReference>
<dbReference type="SMART" id="SM00422">
    <property type="entry name" value="HTH_MERR"/>
    <property type="match status" value="1"/>
</dbReference>
<reference evidence="4 5" key="1">
    <citation type="submission" date="2016-11" db="EMBL/GenBank/DDBJ databases">
        <authorList>
            <person name="Jaros S."/>
            <person name="Januszkiewicz K."/>
            <person name="Wedrychowicz H."/>
        </authorList>
    </citation>
    <scope>NUCLEOTIDE SEQUENCE [LARGE SCALE GENOMIC DNA]</scope>
    <source>
        <strain evidence="4 5">DSM 19436</strain>
    </source>
</reference>